<dbReference type="EMBL" id="KB310235">
    <property type="protein sequence ID" value="ELT92135.1"/>
    <property type="molecule type" value="Genomic_DNA"/>
</dbReference>
<protein>
    <submittedName>
        <fullName evidence="2 3">Uncharacterized protein</fullName>
    </submittedName>
</protein>
<reference evidence="3" key="3">
    <citation type="submission" date="2015-06" db="UniProtKB">
        <authorList>
            <consortium name="EnsemblMetazoa"/>
        </authorList>
    </citation>
    <scope>IDENTIFICATION</scope>
</reference>
<reference evidence="2 4" key="2">
    <citation type="journal article" date="2013" name="Nature">
        <title>Insights into bilaterian evolution from three spiralian genomes.</title>
        <authorList>
            <person name="Simakov O."/>
            <person name="Marletaz F."/>
            <person name="Cho S.J."/>
            <person name="Edsinger-Gonzales E."/>
            <person name="Havlak P."/>
            <person name="Hellsten U."/>
            <person name="Kuo D.H."/>
            <person name="Larsson T."/>
            <person name="Lv J."/>
            <person name="Arendt D."/>
            <person name="Savage R."/>
            <person name="Osoegawa K."/>
            <person name="de Jong P."/>
            <person name="Grimwood J."/>
            <person name="Chapman J.A."/>
            <person name="Shapiro H."/>
            <person name="Aerts A."/>
            <person name="Otillar R.P."/>
            <person name="Terry A.Y."/>
            <person name="Boore J.L."/>
            <person name="Grigoriev I.V."/>
            <person name="Lindberg D.R."/>
            <person name="Seaver E.C."/>
            <person name="Weisblat D.A."/>
            <person name="Putnam N.H."/>
            <person name="Rokhsar D.S."/>
        </authorList>
    </citation>
    <scope>NUCLEOTIDE SEQUENCE</scope>
    <source>
        <strain evidence="2 4">I ESC-2004</strain>
    </source>
</reference>
<dbReference type="Proteomes" id="UP000014760">
    <property type="component" value="Unassembled WGS sequence"/>
</dbReference>
<dbReference type="AlphaFoldDB" id="R7TM06"/>
<evidence type="ECO:0000313" key="2">
    <source>
        <dbReference type="EMBL" id="ELT92135.1"/>
    </source>
</evidence>
<dbReference type="HOGENOM" id="CLU_1422722_0_0_1"/>
<name>R7TM06_CAPTE</name>
<reference evidence="4" key="1">
    <citation type="submission" date="2012-12" db="EMBL/GenBank/DDBJ databases">
        <authorList>
            <person name="Hellsten U."/>
            <person name="Grimwood J."/>
            <person name="Chapman J.A."/>
            <person name="Shapiro H."/>
            <person name="Aerts A."/>
            <person name="Otillar R.P."/>
            <person name="Terry A.Y."/>
            <person name="Boore J.L."/>
            <person name="Simakov O."/>
            <person name="Marletaz F."/>
            <person name="Cho S.-J."/>
            <person name="Edsinger-Gonzales E."/>
            <person name="Havlak P."/>
            <person name="Kuo D.-H."/>
            <person name="Larsson T."/>
            <person name="Lv J."/>
            <person name="Arendt D."/>
            <person name="Savage R."/>
            <person name="Osoegawa K."/>
            <person name="de Jong P."/>
            <person name="Lindberg D.R."/>
            <person name="Seaver E.C."/>
            <person name="Weisblat D.A."/>
            <person name="Putnam N.H."/>
            <person name="Grigoriev I.V."/>
            <person name="Rokhsar D.S."/>
        </authorList>
    </citation>
    <scope>NUCLEOTIDE SEQUENCE</scope>
    <source>
        <strain evidence="4">I ESC-2004</strain>
    </source>
</reference>
<dbReference type="OrthoDB" id="6150661at2759"/>
<evidence type="ECO:0000313" key="4">
    <source>
        <dbReference type="Proteomes" id="UP000014760"/>
    </source>
</evidence>
<dbReference type="EnsemblMetazoa" id="CapteT214995">
    <property type="protein sequence ID" value="CapteP214995"/>
    <property type="gene ID" value="CapteG214995"/>
</dbReference>
<evidence type="ECO:0000313" key="3">
    <source>
        <dbReference type="EnsemblMetazoa" id="CapteP214995"/>
    </source>
</evidence>
<proteinExistence type="predicted"/>
<gene>
    <name evidence="2" type="ORF">CAPTEDRAFT_214995</name>
</gene>
<dbReference type="EMBL" id="AMQN01002869">
    <property type="status" value="NOT_ANNOTATED_CDS"/>
    <property type="molecule type" value="Genomic_DNA"/>
</dbReference>
<feature type="region of interest" description="Disordered" evidence="1">
    <location>
        <begin position="158"/>
        <end position="191"/>
    </location>
</feature>
<accession>R7TM06</accession>
<sequence>MPIEGKYVHNQIWELLVRSAQKKLISKLIAERATMLDDPFNLALGIACEARCPAARYISTLDSFDQEDDAAALLTRVRQSTRTKFRTYAECMNPDLTVHDMYTSTDTIKIYRITATRVQLSSHNLAVKRGHWSRQPREERLCECGAIQDEQHMAAYCPRHSPHSRKPPADRLYSPGLVRRSPCAADGPSHP</sequence>
<keyword evidence="4" id="KW-1185">Reference proteome</keyword>
<evidence type="ECO:0000256" key="1">
    <source>
        <dbReference type="SAM" id="MobiDB-lite"/>
    </source>
</evidence>
<organism evidence="2">
    <name type="scientific">Capitella teleta</name>
    <name type="common">Polychaete worm</name>
    <dbReference type="NCBI Taxonomy" id="283909"/>
    <lineage>
        <taxon>Eukaryota</taxon>
        <taxon>Metazoa</taxon>
        <taxon>Spiralia</taxon>
        <taxon>Lophotrochozoa</taxon>
        <taxon>Annelida</taxon>
        <taxon>Polychaeta</taxon>
        <taxon>Sedentaria</taxon>
        <taxon>Scolecida</taxon>
        <taxon>Capitellidae</taxon>
        <taxon>Capitella</taxon>
    </lineage>
</organism>